<dbReference type="OrthoDB" id="677810at2"/>
<dbReference type="Gene3D" id="1.10.1200.10">
    <property type="entry name" value="ACP-like"/>
    <property type="match status" value="1"/>
</dbReference>
<evidence type="ECO:0000313" key="3">
    <source>
        <dbReference type="Proteomes" id="UP000185696"/>
    </source>
</evidence>
<dbReference type="PROSITE" id="PS50075">
    <property type="entry name" value="CARRIER"/>
    <property type="match status" value="1"/>
</dbReference>
<accession>A0A7Z0WLF0</accession>
<reference evidence="2 3" key="1">
    <citation type="submission" date="2016-12" db="EMBL/GenBank/DDBJ databases">
        <title>The draft genome sequence of Actinophytocola xinjiangensis.</title>
        <authorList>
            <person name="Wang W."/>
            <person name="Yuan L."/>
        </authorList>
    </citation>
    <scope>NUCLEOTIDE SEQUENCE [LARGE SCALE GENOMIC DNA]</scope>
    <source>
        <strain evidence="2 3">CGMCC 4.4663</strain>
    </source>
</reference>
<dbReference type="Proteomes" id="UP000185696">
    <property type="component" value="Unassembled WGS sequence"/>
</dbReference>
<feature type="domain" description="Carrier" evidence="1">
    <location>
        <begin position="7"/>
        <end position="85"/>
    </location>
</feature>
<protein>
    <submittedName>
        <fullName evidence="2">Phosphopantetheine attachment site family protein</fullName>
    </submittedName>
</protein>
<keyword evidence="3" id="KW-1185">Reference proteome</keyword>
<dbReference type="InterPro" id="IPR036736">
    <property type="entry name" value="ACP-like_sf"/>
</dbReference>
<evidence type="ECO:0000313" key="2">
    <source>
        <dbReference type="EMBL" id="OLF10155.1"/>
    </source>
</evidence>
<dbReference type="EMBL" id="MSIF01000007">
    <property type="protein sequence ID" value="OLF10155.1"/>
    <property type="molecule type" value="Genomic_DNA"/>
</dbReference>
<dbReference type="RefSeq" id="WP_075133876.1">
    <property type="nucleotide sequence ID" value="NZ_MSIF01000007.1"/>
</dbReference>
<comment type="caution">
    <text evidence="2">The sequence shown here is derived from an EMBL/GenBank/DDBJ whole genome shotgun (WGS) entry which is preliminary data.</text>
</comment>
<sequence>MANTGVTDVPASIRGYLRANMTAFADVEFSDEDNIFEQGFVSSMFAMQLLHYIESTFDVEVPDDGITLKNFSSVSRMADLVARLRTATGD</sequence>
<dbReference type="Pfam" id="PF00550">
    <property type="entry name" value="PP-binding"/>
    <property type="match status" value="1"/>
</dbReference>
<dbReference type="AlphaFoldDB" id="A0A7Z0WLF0"/>
<evidence type="ECO:0000259" key="1">
    <source>
        <dbReference type="PROSITE" id="PS50075"/>
    </source>
</evidence>
<dbReference type="SUPFAM" id="SSF47336">
    <property type="entry name" value="ACP-like"/>
    <property type="match status" value="1"/>
</dbReference>
<proteinExistence type="predicted"/>
<name>A0A7Z0WLF0_9PSEU</name>
<gene>
    <name evidence="2" type="ORF">BLA60_17055</name>
</gene>
<organism evidence="2 3">
    <name type="scientific">Actinophytocola xinjiangensis</name>
    <dbReference type="NCBI Taxonomy" id="485602"/>
    <lineage>
        <taxon>Bacteria</taxon>
        <taxon>Bacillati</taxon>
        <taxon>Actinomycetota</taxon>
        <taxon>Actinomycetes</taxon>
        <taxon>Pseudonocardiales</taxon>
        <taxon>Pseudonocardiaceae</taxon>
    </lineage>
</organism>
<dbReference type="InterPro" id="IPR009081">
    <property type="entry name" value="PP-bd_ACP"/>
</dbReference>